<dbReference type="CDD" id="cd02851">
    <property type="entry name" value="E_set_GO_C"/>
    <property type="match status" value="1"/>
</dbReference>
<dbReference type="InterPro" id="IPR009880">
    <property type="entry name" value="Glyoxal_oxidase_N"/>
</dbReference>
<dbReference type="Proteomes" id="UP000799444">
    <property type="component" value="Unassembled WGS sequence"/>
</dbReference>
<sequence>MTVAICITACNAGGYIYAGVEYSGECFCGNAIANTGAPAANQATCNMICNGNSTEICGGSNRVNVYSPRQAAPSGWSSLGCYTDNVNTRTLTNRLFPAGDLTTESCLAACKNAGYYYAGTEYSAECYCGNAFANGGGPAPDGNAQCNMPCNGQANQTCGGPNRLSAYQLGNGPPASSAQSSTAQPSATGQSPSTSTSTSTTSATPLATALPAGWSYYGCWVDNVNGRVMGNQQPDNSQMTIESCVATCSGLGYSVAGMQYATQCFCDNVLKNGATRAPDSDCSMACSGSANEKCGAGSRNSVYSNATLTVLPVPSVQKTNLTGSWQYAGCLRDDNAQRALPYQIILTKNNTANNCITQCSNFGYMSAGMEYGTECFCGDASDVVAAGGTFAAESDCSFPCSGNATTLCGGARRLSYYTWNGTPLTQWSYATGNAAGAYQFLIGGVIIPLVTQAARNGKITFMEKWGTGPPNTTGTYELDVSQINNFTAAWRPLHVRTDIFCSSSLTLPDRAARQINVGGWALDSTFGIRLYWPDGSPGVWGKNDWQENVKEVSLQAGRWYPTAMIMANGTILVVGGERGSNDIATPSLEILPKVGPTVYCDWLARTDPNNLYPFLVVLPGGGVFVAYYNEARILDENTFETTRVLPNMPGAVNNFLGGRTYPLEGTAVIMPQIAPYTDPLKVMICGGSTPYQGFALDNCVTIAPEVANATWTIERMPSRRVLTCIAALPDGTYLIANGATQGFGGFGLASSPNLNAVLYDPTKPVNNRFTVMANTTIARLYHSEAIVMDDGRVLISGSDPEDDKNPQEYRVEVFIPPYLMGSPVQPVVTMSPNSSDWSYSGQYSFTADQALSKVTLLGAGASTHGNSIGQRTIFPAFSCDGNTCTVTAPPNAHVCPPGWFQLFALNTNGVPSVARWVRIGGDPAQLGNWPPYPDFKTPGMGPIVT</sequence>
<dbReference type="EMBL" id="ML996109">
    <property type="protein sequence ID" value="KAF2738397.1"/>
    <property type="molecule type" value="Genomic_DNA"/>
</dbReference>
<dbReference type="AlphaFoldDB" id="A0A9P4R7Y4"/>
<dbReference type="OrthoDB" id="2019572at2759"/>
<dbReference type="InterPro" id="IPR002889">
    <property type="entry name" value="WSC_carb-bd"/>
</dbReference>
<proteinExistence type="predicted"/>
<keyword evidence="1" id="KW-0732">Signal</keyword>
<evidence type="ECO:0000313" key="4">
    <source>
        <dbReference type="EMBL" id="KAF2738397.1"/>
    </source>
</evidence>
<protein>
    <submittedName>
        <fullName evidence="4">Copper radical oxidase</fullName>
    </submittedName>
</protein>
<dbReference type="Pfam" id="PF01822">
    <property type="entry name" value="WSC"/>
    <property type="match status" value="4"/>
</dbReference>
<dbReference type="Pfam" id="PF07250">
    <property type="entry name" value="Glyoxal_oxid_N"/>
    <property type="match status" value="1"/>
</dbReference>
<comment type="caution">
    <text evidence="4">The sequence shown here is derived from an EMBL/GenBank/DDBJ whole genome shotgun (WGS) entry which is preliminary data.</text>
</comment>
<feature type="domain" description="WSC" evidence="3">
    <location>
        <begin position="75"/>
        <end position="170"/>
    </location>
</feature>
<keyword evidence="5" id="KW-1185">Reference proteome</keyword>
<evidence type="ECO:0000313" key="5">
    <source>
        <dbReference type="Proteomes" id="UP000799444"/>
    </source>
</evidence>
<dbReference type="PROSITE" id="PS51212">
    <property type="entry name" value="WSC"/>
    <property type="match status" value="4"/>
</dbReference>
<gene>
    <name evidence="4" type="ORF">EJ04DRAFT_509568</name>
</gene>
<dbReference type="InterPro" id="IPR014756">
    <property type="entry name" value="Ig_E-set"/>
</dbReference>
<dbReference type="InterPro" id="IPR037293">
    <property type="entry name" value="Gal_Oxidase_central_sf"/>
</dbReference>
<organism evidence="4 5">
    <name type="scientific">Polyplosphaeria fusca</name>
    <dbReference type="NCBI Taxonomy" id="682080"/>
    <lineage>
        <taxon>Eukaryota</taxon>
        <taxon>Fungi</taxon>
        <taxon>Dikarya</taxon>
        <taxon>Ascomycota</taxon>
        <taxon>Pezizomycotina</taxon>
        <taxon>Dothideomycetes</taxon>
        <taxon>Pleosporomycetidae</taxon>
        <taxon>Pleosporales</taxon>
        <taxon>Tetraplosphaeriaceae</taxon>
        <taxon>Polyplosphaeria</taxon>
    </lineage>
</organism>
<feature type="domain" description="WSC" evidence="3">
    <location>
        <begin position="324"/>
        <end position="420"/>
    </location>
</feature>
<dbReference type="InterPro" id="IPR015202">
    <property type="entry name" value="GO-like_E_set"/>
</dbReference>
<evidence type="ECO:0000256" key="2">
    <source>
        <dbReference type="SAM" id="MobiDB-lite"/>
    </source>
</evidence>
<dbReference type="PANTHER" id="PTHR32208">
    <property type="entry name" value="SECRETED PROTEIN-RELATED"/>
    <property type="match status" value="1"/>
</dbReference>
<dbReference type="SUPFAM" id="SSF81296">
    <property type="entry name" value="E set domains"/>
    <property type="match status" value="1"/>
</dbReference>
<dbReference type="SUPFAM" id="SSF50965">
    <property type="entry name" value="Galactose oxidase, central domain"/>
    <property type="match status" value="1"/>
</dbReference>
<feature type="region of interest" description="Disordered" evidence="2">
    <location>
        <begin position="169"/>
        <end position="203"/>
    </location>
</feature>
<evidence type="ECO:0000256" key="1">
    <source>
        <dbReference type="ARBA" id="ARBA00022729"/>
    </source>
</evidence>
<dbReference type="PANTHER" id="PTHR32208:SF105">
    <property type="entry name" value="COPPER RADICAL OXIDASE"/>
    <property type="match status" value="1"/>
</dbReference>
<dbReference type="InterPro" id="IPR013783">
    <property type="entry name" value="Ig-like_fold"/>
</dbReference>
<feature type="domain" description="WSC" evidence="3">
    <location>
        <begin position="1"/>
        <end position="69"/>
    </location>
</feature>
<feature type="compositionally biased region" description="Low complexity" evidence="2">
    <location>
        <begin position="172"/>
        <end position="203"/>
    </location>
</feature>
<dbReference type="InterPro" id="IPR011043">
    <property type="entry name" value="Gal_Oxase/kelch_b-propeller"/>
</dbReference>
<evidence type="ECO:0000259" key="3">
    <source>
        <dbReference type="PROSITE" id="PS51212"/>
    </source>
</evidence>
<dbReference type="Gene3D" id="2.130.10.80">
    <property type="entry name" value="Galactose oxidase/kelch, beta-propeller"/>
    <property type="match status" value="1"/>
</dbReference>
<accession>A0A9P4R7Y4</accession>
<dbReference type="Pfam" id="PF09118">
    <property type="entry name" value="GO-like_E_set"/>
    <property type="match status" value="1"/>
</dbReference>
<name>A0A9P4R7Y4_9PLEO</name>
<reference evidence="4" key="1">
    <citation type="journal article" date="2020" name="Stud. Mycol.">
        <title>101 Dothideomycetes genomes: a test case for predicting lifestyles and emergence of pathogens.</title>
        <authorList>
            <person name="Haridas S."/>
            <person name="Albert R."/>
            <person name="Binder M."/>
            <person name="Bloem J."/>
            <person name="Labutti K."/>
            <person name="Salamov A."/>
            <person name="Andreopoulos B."/>
            <person name="Baker S."/>
            <person name="Barry K."/>
            <person name="Bills G."/>
            <person name="Bluhm B."/>
            <person name="Cannon C."/>
            <person name="Castanera R."/>
            <person name="Culley D."/>
            <person name="Daum C."/>
            <person name="Ezra D."/>
            <person name="Gonzalez J."/>
            <person name="Henrissat B."/>
            <person name="Kuo A."/>
            <person name="Liang C."/>
            <person name="Lipzen A."/>
            <person name="Lutzoni F."/>
            <person name="Magnuson J."/>
            <person name="Mondo S."/>
            <person name="Nolan M."/>
            <person name="Ohm R."/>
            <person name="Pangilinan J."/>
            <person name="Park H.-J."/>
            <person name="Ramirez L."/>
            <person name="Alfaro M."/>
            <person name="Sun H."/>
            <person name="Tritt A."/>
            <person name="Yoshinaga Y."/>
            <person name="Zwiers L.-H."/>
            <person name="Turgeon B."/>
            <person name="Goodwin S."/>
            <person name="Spatafora J."/>
            <person name="Crous P."/>
            <person name="Grigoriev I."/>
        </authorList>
    </citation>
    <scope>NUCLEOTIDE SEQUENCE</scope>
    <source>
        <strain evidence="4">CBS 125425</strain>
    </source>
</reference>
<dbReference type="Gene3D" id="2.60.40.10">
    <property type="entry name" value="Immunoglobulins"/>
    <property type="match status" value="1"/>
</dbReference>
<dbReference type="SMART" id="SM00321">
    <property type="entry name" value="WSC"/>
    <property type="match status" value="4"/>
</dbReference>
<feature type="domain" description="WSC" evidence="3">
    <location>
        <begin position="213"/>
        <end position="306"/>
    </location>
</feature>